<dbReference type="AlphaFoldDB" id="A0A367KGU4"/>
<name>A0A367KGU4_RHIAZ</name>
<feature type="non-terminal residue" evidence="1">
    <location>
        <position position="1"/>
    </location>
</feature>
<evidence type="ECO:0000313" key="1">
    <source>
        <dbReference type="EMBL" id="RCI01445.1"/>
    </source>
</evidence>
<gene>
    <name evidence="1" type="ORF">CU097_006117</name>
</gene>
<evidence type="ECO:0000313" key="2">
    <source>
        <dbReference type="Proteomes" id="UP000252139"/>
    </source>
</evidence>
<accession>A0A367KGU4</accession>
<organism evidence="1 2">
    <name type="scientific">Rhizopus azygosporus</name>
    <name type="common">Rhizopus microsporus var. azygosporus</name>
    <dbReference type="NCBI Taxonomy" id="86630"/>
    <lineage>
        <taxon>Eukaryota</taxon>
        <taxon>Fungi</taxon>
        <taxon>Fungi incertae sedis</taxon>
        <taxon>Mucoromycota</taxon>
        <taxon>Mucoromycotina</taxon>
        <taxon>Mucoromycetes</taxon>
        <taxon>Mucorales</taxon>
        <taxon>Mucorineae</taxon>
        <taxon>Rhizopodaceae</taxon>
        <taxon>Rhizopus</taxon>
    </lineage>
</organism>
<reference evidence="1 2" key="1">
    <citation type="journal article" date="2018" name="G3 (Bethesda)">
        <title>Phylogenetic and Phylogenomic Definition of Rhizopus Species.</title>
        <authorList>
            <person name="Gryganskyi A.P."/>
            <person name="Golan J."/>
            <person name="Dolatabadi S."/>
            <person name="Mondo S."/>
            <person name="Robb S."/>
            <person name="Idnurm A."/>
            <person name="Muszewska A."/>
            <person name="Steczkiewicz K."/>
            <person name="Masonjones S."/>
            <person name="Liao H.L."/>
            <person name="Gajdeczka M.T."/>
            <person name="Anike F."/>
            <person name="Vuek A."/>
            <person name="Anishchenko I.M."/>
            <person name="Voigt K."/>
            <person name="de Hoog G.S."/>
            <person name="Smith M.E."/>
            <person name="Heitman J."/>
            <person name="Vilgalys R."/>
            <person name="Stajich J.E."/>
        </authorList>
    </citation>
    <scope>NUCLEOTIDE SEQUENCE [LARGE SCALE GENOMIC DNA]</scope>
    <source>
        <strain evidence="1 2">CBS 357.93</strain>
    </source>
</reference>
<dbReference type="EMBL" id="PJQL01000009">
    <property type="protein sequence ID" value="RCI01445.1"/>
    <property type="molecule type" value="Genomic_DNA"/>
</dbReference>
<sequence>HHYTSSNREIKDGESSFNHEIVWPAIDLAVKSAATPIAFRLEEILLDASDEDFKASGPYGIKDSNRFGRDHVKGSSGALTFLRKILKTGYLATEDTMHKLKIVFIHARGIKMYFWKLEIPSEDAQVLEHVISTKIRPVVMKQGRSWDLETLSGN</sequence>
<dbReference type="OrthoDB" id="2425129at2759"/>
<comment type="caution">
    <text evidence="1">The sequence shown here is derived from an EMBL/GenBank/DDBJ whole genome shotgun (WGS) entry which is preliminary data.</text>
</comment>
<proteinExistence type="predicted"/>
<dbReference type="Proteomes" id="UP000252139">
    <property type="component" value="Unassembled WGS sequence"/>
</dbReference>
<protein>
    <submittedName>
        <fullName evidence="1">Uncharacterized protein</fullName>
    </submittedName>
</protein>
<keyword evidence="2" id="KW-1185">Reference proteome</keyword>